<dbReference type="InterPro" id="IPR000073">
    <property type="entry name" value="AB_hydrolase_1"/>
</dbReference>
<dbReference type="EMBL" id="WUEK01000007">
    <property type="protein sequence ID" value="MXG90419.1"/>
    <property type="molecule type" value="Genomic_DNA"/>
</dbReference>
<keyword evidence="3 7" id="KW-0378">Hydrolase</keyword>
<keyword evidence="8" id="KW-1185">Reference proteome</keyword>
<dbReference type="InterPro" id="IPR051601">
    <property type="entry name" value="Serine_prot/Carboxylest_S33"/>
</dbReference>
<dbReference type="SUPFAM" id="SSF53474">
    <property type="entry name" value="alpha/beta-Hydrolases"/>
    <property type="match status" value="1"/>
</dbReference>
<gene>
    <name evidence="7" type="ORF">GRQ65_12760</name>
</gene>
<evidence type="ECO:0000313" key="7">
    <source>
        <dbReference type="EMBL" id="MXG90419.1"/>
    </source>
</evidence>
<evidence type="ECO:0000256" key="2">
    <source>
        <dbReference type="ARBA" id="ARBA00022729"/>
    </source>
</evidence>
<organism evidence="7 8">
    <name type="scientific">Nocardioides flavescens</name>
    <dbReference type="NCBI Taxonomy" id="2691959"/>
    <lineage>
        <taxon>Bacteria</taxon>
        <taxon>Bacillati</taxon>
        <taxon>Actinomycetota</taxon>
        <taxon>Actinomycetes</taxon>
        <taxon>Propionibacteriales</taxon>
        <taxon>Nocardioidaceae</taxon>
        <taxon>Nocardioides</taxon>
    </lineage>
</organism>
<feature type="chain" id="PRO_5039276419" evidence="5">
    <location>
        <begin position="30"/>
        <end position="543"/>
    </location>
</feature>
<dbReference type="PANTHER" id="PTHR43248">
    <property type="entry name" value="2-SUCCINYL-6-HYDROXY-2,4-CYCLOHEXADIENE-1-CARBOXYLATE SYNTHASE"/>
    <property type="match status" value="1"/>
</dbReference>
<proteinExistence type="inferred from homology"/>
<evidence type="ECO:0000256" key="4">
    <source>
        <dbReference type="SAM" id="MobiDB-lite"/>
    </source>
</evidence>
<evidence type="ECO:0000313" key="8">
    <source>
        <dbReference type="Proteomes" id="UP000473325"/>
    </source>
</evidence>
<dbReference type="PANTHER" id="PTHR43248:SF29">
    <property type="entry name" value="TRIPEPTIDYL AMINOPEPTIDASE"/>
    <property type="match status" value="1"/>
</dbReference>
<name>A0A6L7F0M1_9ACTN</name>
<reference evidence="7 8" key="1">
    <citation type="submission" date="2019-12" db="EMBL/GenBank/DDBJ databases">
        <authorList>
            <person name="Kun Z."/>
        </authorList>
    </citation>
    <scope>NUCLEOTIDE SEQUENCE [LARGE SCALE GENOMIC DNA]</scope>
    <source>
        <strain evidence="7 8">YIM 123512</strain>
    </source>
</reference>
<evidence type="ECO:0000256" key="5">
    <source>
        <dbReference type="SAM" id="SignalP"/>
    </source>
</evidence>
<dbReference type="Gene3D" id="3.40.50.1820">
    <property type="entry name" value="alpha/beta hydrolase"/>
    <property type="match status" value="1"/>
</dbReference>
<dbReference type="Pfam" id="PF00561">
    <property type="entry name" value="Abhydrolase_1"/>
    <property type="match status" value="1"/>
</dbReference>
<comment type="caution">
    <text evidence="7">The sequence shown here is derived from an EMBL/GenBank/DDBJ whole genome shotgun (WGS) entry which is preliminary data.</text>
</comment>
<keyword evidence="2 5" id="KW-0732">Signal</keyword>
<protein>
    <submittedName>
        <fullName evidence="7">Alpha/beta fold hydrolase</fullName>
    </submittedName>
</protein>
<sequence length="543" mass="58828">MIRRTLVGGLAGLLAAGLAVAPLTLSAEAAPAAAPALAPAAQAAPAALPAVPTPPPLAWGKCDDERLRQAKAQCTMLTVPLDYANPSAGTIKLAVSRVLATKKPYRGALFTNPGGPGGAGLQLSRYAPLVPKKAGLNYDWYGVDPRGVGDSEPALSCDPSFAGWNRKPYTPTSQSILDYWVNKVQNYVTACANSPAKALLPHMKTTDNVQDFESLRLAIGQSQVTWFGFSYGTYIGQVYATLYPTSLKQMILDGVVDPNRVWYQANFDQDYAFDKTINRFFAWVAKYDDVYGLGNTKKKVQKQYFRTERKLTKRPAWKKRLGPAEFNDVIVQAGYYNVTWLDVASGWSKLVKKGNGKPLGQYYGYDPKDDQADNGFAVYLATQCTDAPWPTTLEQWLGDANAVAQNAKYLTWNNTWFNLGCRTWPAASSTPTTITGAFTGPVLLTSETYDAATPISGARAVRAIFPNSVLVEGKGGTTHAASFYGVKCIDNSIANLLKKGTLPKRKAGNKSDLRCQGLQPPDPTATEDSGRVAAPLRLPFDLR</sequence>
<feature type="region of interest" description="Disordered" evidence="4">
    <location>
        <begin position="505"/>
        <end position="532"/>
    </location>
</feature>
<evidence type="ECO:0000259" key="6">
    <source>
        <dbReference type="Pfam" id="PF00561"/>
    </source>
</evidence>
<dbReference type="RefSeq" id="WP_160878356.1">
    <property type="nucleotide sequence ID" value="NZ_WUEK01000007.1"/>
</dbReference>
<feature type="signal peptide" evidence="5">
    <location>
        <begin position="1"/>
        <end position="29"/>
    </location>
</feature>
<dbReference type="InterPro" id="IPR029058">
    <property type="entry name" value="AB_hydrolase_fold"/>
</dbReference>
<dbReference type="AlphaFoldDB" id="A0A6L7F0M1"/>
<dbReference type="GO" id="GO:0016787">
    <property type="term" value="F:hydrolase activity"/>
    <property type="evidence" value="ECO:0007669"/>
    <property type="project" value="UniProtKB-KW"/>
</dbReference>
<evidence type="ECO:0000256" key="1">
    <source>
        <dbReference type="ARBA" id="ARBA00010088"/>
    </source>
</evidence>
<accession>A0A6L7F0M1</accession>
<feature type="domain" description="AB hydrolase-1" evidence="6">
    <location>
        <begin position="111"/>
        <end position="476"/>
    </location>
</feature>
<dbReference type="Proteomes" id="UP000473325">
    <property type="component" value="Unassembled WGS sequence"/>
</dbReference>
<evidence type="ECO:0000256" key="3">
    <source>
        <dbReference type="ARBA" id="ARBA00022801"/>
    </source>
</evidence>
<comment type="similarity">
    <text evidence="1">Belongs to the peptidase S33 family.</text>
</comment>